<dbReference type="Proteomes" id="UP000232688">
    <property type="component" value="Unassembled WGS sequence"/>
</dbReference>
<evidence type="ECO:0000313" key="2">
    <source>
        <dbReference type="EMBL" id="PKC75351.1"/>
    </source>
</evidence>
<sequence length="311" mass="35108">MAMKGLNISGTEETIGKLAQRIVQGNLSEMEVKAKCKVLVESASSANPNTTRLANDDQKEKCLLRKNKVKERLDGYDISSKPGLQALSDVMIMLCIRPAEVKSLRISDGRVTGYVKHRDQVDIPRTFRSMEKNEERARQLLKWIQDAISSGQLKIRIPGIKCFYALKEYDLLPRYLRNIGSVFAVLLRHCPRNHTSPAKNYTIVNYRPRGVPYDQAKPFKLQTPTKTNHMAAHPGKSAERHGTSISAITKEIGALKKTASRNNIELGSFQRRFIVDPQKYRVKINDKLSTNSSDSYDSSVSSEEQVPPHKR</sequence>
<gene>
    <name evidence="2" type="ORF">RhiirA1_448828</name>
</gene>
<organism evidence="2 3">
    <name type="scientific">Rhizophagus irregularis</name>
    <dbReference type="NCBI Taxonomy" id="588596"/>
    <lineage>
        <taxon>Eukaryota</taxon>
        <taxon>Fungi</taxon>
        <taxon>Fungi incertae sedis</taxon>
        <taxon>Mucoromycota</taxon>
        <taxon>Glomeromycotina</taxon>
        <taxon>Glomeromycetes</taxon>
        <taxon>Glomerales</taxon>
        <taxon>Glomeraceae</taxon>
        <taxon>Rhizophagus</taxon>
    </lineage>
</organism>
<evidence type="ECO:0000313" key="3">
    <source>
        <dbReference type="Proteomes" id="UP000232688"/>
    </source>
</evidence>
<name>A0A2N0SII1_9GLOM</name>
<comment type="caution">
    <text evidence="2">The sequence shown here is derived from an EMBL/GenBank/DDBJ whole genome shotgun (WGS) entry which is preliminary data.</text>
</comment>
<evidence type="ECO:0000256" key="1">
    <source>
        <dbReference type="SAM" id="MobiDB-lite"/>
    </source>
</evidence>
<reference evidence="2 3" key="2">
    <citation type="submission" date="2017-10" db="EMBL/GenBank/DDBJ databases">
        <title>Genome analyses suggest a sexual origin of heterokaryosis in a supposedly ancient asexual fungus.</title>
        <authorList>
            <person name="Corradi N."/>
            <person name="Sedzielewska K."/>
            <person name="Noel J."/>
            <person name="Charron P."/>
            <person name="Farinelli L."/>
            <person name="Marton T."/>
            <person name="Kruger M."/>
            <person name="Pelin A."/>
            <person name="Brachmann A."/>
            <person name="Corradi N."/>
        </authorList>
    </citation>
    <scope>NUCLEOTIDE SEQUENCE [LARGE SCALE GENOMIC DNA]</scope>
    <source>
        <strain evidence="2 3">A1</strain>
    </source>
</reference>
<dbReference type="VEuPathDB" id="FungiDB:RhiirFUN_012190"/>
<dbReference type="VEuPathDB" id="FungiDB:FUN_015006"/>
<dbReference type="AlphaFoldDB" id="A0A2N0SII1"/>
<feature type="compositionally biased region" description="Low complexity" evidence="1">
    <location>
        <begin position="289"/>
        <end position="302"/>
    </location>
</feature>
<feature type="region of interest" description="Disordered" evidence="1">
    <location>
        <begin position="284"/>
        <end position="311"/>
    </location>
</feature>
<protein>
    <submittedName>
        <fullName evidence="2">Uncharacterized protein</fullName>
    </submittedName>
</protein>
<accession>A0A2N0SII1</accession>
<dbReference type="EMBL" id="LLXH01000024">
    <property type="protein sequence ID" value="PKC75351.1"/>
    <property type="molecule type" value="Genomic_DNA"/>
</dbReference>
<proteinExistence type="predicted"/>
<dbReference type="VEuPathDB" id="FungiDB:RhiirA1_448828"/>
<reference evidence="2 3" key="1">
    <citation type="submission" date="2017-10" db="EMBL/GenBank/DDBJ databases">
        <title>Extensive intraspecific genome diversity in a model arbuscular mycorrhizal fungus.</title>
        <authorList>
            <person name="Chen E.C.H."/>
            <person name="Morin E."/>
            <person name="Baudet D."/>
            <person name="Noel J."/>
            <person name="Ndikumana S."/>
            <person name="Charron P."/>
            <person name="St-Onge C."/>
            <person name="Giorgi J."/>
            <person name="Grigoriev I.V."/>
            <person name="Roux C."/>
            <person name="Martin F.M."/>
            <person name="Corradi N."/>
        </authorList>
    </citation>
    <scope>NUCLEOTIDE SEQUENCE [LARGE SCALE GENOMIC DNA]</scope>
    <source>
        <strain evidence="2 3">A1</strain>
    </source>
</reference>